<dbReference type="RefSeq" id="WP_313974928.1">
    <property type="nucleotide sequence ID" value="NZ_JASJOS010000001.1"/>
</dbReference>
<dbReference type="AlphaFoldDB" id="A0AAE3QHR5"/>
<organism evidence="2 3">
    <name type="scientific">Xanthocytophaga flava</name>
    <dbReference type="NCBI Taxonomy" id="3048013"/>
    <lineage>
        <taxon>Bacteria</taxon>
        <taxon>Pseudomonadati</taxon>
        <taxon>Bacteroidota</taxon>
        <taxon>Cytophagia</taxon>
        <taxon>Cytophagales</taxon>
        <taxon>Rhodocytophagaceae</taxon>
        <taxon>Xanthocytophaga</taxon>
    </lineage>
</organism>
<dbReference type="Proteomes" id="UP001241110">
    <property type="component" value="Unassembled WGS sequence"/>
</dbReference>
<evidence type="ECO:0000313" key="2">
    <source>
        <dbReference type="EMBL" id="MDJ1479055.1"/>
    </source>
</evidence>
<evidence type="ECO:0000259" key="1">
    <source>
        <dbReference type="Pfam" id="PF13569"/>
    </source>
</evidence>
<reference evidence="2" key="1">
    <citation type="submission" date="2023-05" db="EMBL/GenBank/DDBJ databases">
        <authorList>
            <person name="Zhang X."/>
        </authorList>
    </citation>
    <scope>NUCLEOTIDE SEQUENCE</scope>
    <source>
        <strain evidence="2">YF14B1</strain>
    </source>
</reference>
<accession>A0AAE3QHR5</accession>
<name>A0AAE3QHR5_9BACT</name>
<dbReference type="Pfam" id="PF13569">
    <property type="entry name" value="DUF4132"/>
    <property type="match status" value="1"/>
</dbReference>
<proteinExistence type="predicted"/>
<protein>
    <submittedName>
        <fullName evidence="2">DUF4132 domain-containing protein</fullName>
    </submittedName>
</protein>
<dbReference type="SUPFAM" id="SSF48371">
    <property type="entry name" value="ARM repeat"/>
    <property type="match status" value="1"/>
</dbReference>
<sequence>MSYQKITPEQFLEQMEQYSKWYSDLPQLAQEILDYVSGGTSTMPQLNNHHAWYFSSAVNLLNLPDAWTEMDKNIIKLIVQHDQNWQKGKPNPDYYFGRRFMDWVEEVIREYPQKNYFPLVVDELKRNGLNDACILEDTISELKYVLMDREGRLTGVGEYVLSFLPEKESQILGWVKSNNDSSLNTLLGFLLKHREQTVEDRIENFLEVYNGYYSQTYISVSNIELLLQHNAQKYESAIKKALHAGGIGAASTYEAFEALAKHLPDEYEPKRLEAGFTYLITQKKEANPDPIPTGYWYYSEGSKRIPPANPNEYWKYIPYSVYIIDYLLEKDPVNAKTAAVKYLKDNTSVKSEFLTTLEKHLQGDAVDILIEGIYADPGKVDSDYFRTLLGILSKHDYKRHEEKVWALTRHKSKRLREIVAVTLSKLGDSSIAKAEQLLADKKGDVRQAGALILSLIGTDTAKSILSNALNAEKNDDARDVMLQALGEKLFEGASEETIKEMVAATKKRSKIEKPVEDWLLEKDLPALYYKSGDQLDEHTIRFLLYRMGRSKDIRPDIEAKPLLLQLDREKSGDFAKKLYELFIQKGSDSKQKYLLALAGLLGNDDLVDKLKAQVNQLVEANRGKMGEYTVQALALIGSNKALRAVEFLSRKYKSKNRNVGAAAMDAFKIAAEELNISFYELADSIIPDFGFEGLFKSFVAKDQEYRAFIDTDFKLAFFDEDNRKFKSLPKGTAKEIQDEFKEIGKEVRDIVKSQSGRMEQYLVIQRKWDVETWQGFFTGNPIMFVYAVRLLWGAYDAQGNLLYPFMVMEDTSLINLDDEEVMLEDGVQLGMVHPLSLSEDDLQAWKTKLFDYGMEPIFPQLDRAIVRVEDKDQNVKISNEFDKKKISSYAFGGQMEKLGWARGSVVDGGYVSGYYKAFPESAIEVFIETDGIYVGGYYEDSAYLSRLYFVKMGAVAIGNYTYDEPSNEKDERLIAFGDVPAIIYSEVMSDLKQVIIPEEKQQEELQEA</sequence>
<feature type="domain" description="DUF4132" evidence="1">
    <location>
        <begin position="724"/>
        <end position="900"/>
    </location>
</feature>
<dbReference type="InterPro" id="IPR011989">
    <property type="entry name" value="ARM-like"/>
</dbReference>
<evidence type="ECO:0000313" key="3">
    <source>
        <dbReference type="Proteomes" id="UP001241110"/>
    </source>
</evidence>
<dbReference type="EMBL" id="JASJOS010000001">
    <property type="protein sequence ID" value="MDJ1479055.1"/>
    <property type="molecule type" value="Genomic_DNA"/>
</dbReference>
<gene>
    <name evidence="2" type="ORF">QNI16_01090</name>
</gene>
<comment type="caution">
    <text evidence="2">The sequence shown here is derived from an EMBL/GenBank/DDBJ whole genome shotgun (WGS) entry which is preliminary data.</text>
</comment>
<dbReference type="InterPro" id="IPR025406">
    <property type="entry name" value="DUF4132"/>
</dbReference>
<dbReference type="Gene3D" id="1.25.10.10">
    <property type="entry name" value="Leucine-rich Repeat Variant"/>
    <property type="match status" value="1"/>
</dbReference>
<dbReference type="InterPro" id="IPR016024">
    <property type="entry name" value="ARM-type_fold"/>
</dbReference>